<proteinExistence type="predicted"/>
<organism evidence="2 3">
    <name type="scientific">Candidatus Ruania gallistercoris</name>
    <dbReference type="NCBI Taxonomy" id="2838746"/>
    <lineage>
        <taxon>Bacteria</taxon>
        <taxon>Bacillati</taxon>
        <taxon>Actinomycetota</taxon>
        <taxon>Actinomycetes</taxon>
        <taxon>Micrococcales</taxon>
        <taxon>Ruaniaceae</taxon>
        <taxon>Ruania</taxon>
    </lineage>
</organism>
<evidence type="ECO:0000313" key="3">
    <source>
        <dbReference type="Proteomes" id="UP000824037"/>
    </source>
</evidence>
<evidence type="ECO:0000256" key="1">
    <source>
        <dbReference type="SAM" id="Phobius"/>
    </source>
</evidence>
<dbReference type="Proteomes" id="UP000824037">
    <property type="component" value="Unassembled WGS sequence"/>
</dbReference>
<reference evidence="2" key="2">
    <citation type="submission" date="2021-04" db="EMBL/GenBank/DDBJ databases">
        <authorList>
            <person name="Gilroy R."/>
        </authorList>
    </citation>
    <scope>NUCLEOTIDE SEQUENCE</scope>
    <source>
        <strain evidence="2">ChiGjej4B4-7305</strain>
    </source>
</reference>
<comment type="caution">
    <text evidence="2">The sequence shown here is derived from an EMBL/GenBank/DDBJ whole genome shotgun (WGS) entry which is preliminary data.</text>
</comment>
<keyword evidence="1" id="KW-0472">Membrane</keyword>
<evidence type="ECO:0000313" key="2">
    <source>
        <dbReference type="EMBL" id="HIZ36852.1"/>
    </source>
</evidence>
<dbReference type="PROSITE" id="PS51257">
    <property type="entry name" value="PROKAR_LIPOPROTEIN"/>
    <property type="match status" value="1"/>
</dbReference>
<dbReference type="AlphaFoldDB" id="A0A9D2EG49"/>
<keyword evidence="1" id="KW-0812">Transmembrane</keyword>
<dbReference type="EMBL" id="DXBY01000238">
    <property type="protein sequence ID" value="HIZ36852.1"/>
    <property type="molecule type" value="Genomic_DNA"/>
</dbReference>
<reference evidence="2" key="1">
    <citation type="journal article" date="2021" name="PeerJ">
        <title>Extensive microbial diversity within the chicken gut microbiome revealed by metagenomics and culture.</title>
        <authorList>
            <person name="Gilroy R."/>
            <person name="Ravi A."/>
            <person name="Getino M."/>
            <person name="Pursley I."/>
            <person name="Horton D.L."/>
            <person name="Alikhan N.F."/>
            <person name="Baker D."/>
            <person name="Gharbi K."/>
            <person name="Hall N."/>
            <person name="Watson M."/>
            <person name="Adriaenssens E.M."/>
            <person name="Foster-Nyarko E."/>
            <person name="Jarju S."/>
            <person name="Secka A."/>
            <person name="Antonio M."/>
            <person name="Oren A."/>
            <person name="Chaudhuri R.R."/>
            <person name="La Ragione R."/>
            <person name="Hildebrand F."/>
            <person name="Pallen M.J."/>
        </authorList>
    </citation>
    <scope>NUCLEOTIDE SEQUENCE</scope>
    <source>
        <strain evidence="2">ChiGjej4B4-7305</strain>
    </source>
</reference>
<protein>
    <submittedName>
        <fullName evidence="2">Uncharacterized protein</fullName>
    </submittedName>
</protein>
<keyword evidence="1" id="KW-1133">Transmembrane helix</keyword>
<feature type="transmembrane region" description="Helical" evidence="1">
    <location>
        <begin position="12"/>
        <end position="37"/>
    </location>
</feature>
<gene>
    <name evidence="2" type="ORF">H9815_13845</name>
</gene>
<accession>A0A9D2EG49</accession>
<sequence length="285" mass="29727">MGRGQVQTLRARVRIITAGVAAALTAAVLTGCSVFGLEEETALECPGESAPTSAPGEARVLLTIAEGSSGWDLTTVIYDDGTVALLDGQPDGAATNAVGVAGSASRYAGGPYTDQPGSWHSGYLLPCALTELRQRADSAMFGSPEYGRVSITDNPWTYVTYDNGASRASVEVYAFDTGYTEGLEWSERRARERLAAVTHFLEANLVSTGEAIPVSRVQVDGSADVGEGFEWPGPAPAELLGDQGCGVLTEEQATAVHEFAREPGLGEASQQLTVRALPPGVSGCR</sequence>
<name>A0A9D2EG49_9MICO</name>